<dbReference type="EMBL" id="CAUYUJ010009483">
    <property type="protein sequence ID" value="CAK0826926.1"/>
    <property type="molecule type" value="Genomic_DNA"/>
</dbReference>
<keyword evidence="2" id="KW-1185">Reference proteome</keyword>
<gene>
    <name evidence="1" type="ORF">PCOR1329_LOCUS26587</name>
</gene>
<name>A0ABN9S9C2_9DINO</name>
<evidence type="ECO:0000313" key="2">
    <source>
        <dbReference type="Proteomes" id="UP001189429"/>
    </source>
</evidence>
<evidence type="ECO:0000313" key="1">
    <source>
        <dbReference type="EMBL" id="CAK0826926.1"/>
    </source>
</evidence>
<proteinExistence type="predicted"/>
<dbReference type="Proteomes" id="UP001189429">
    <property type="component" value="Unassembled WGS sequence"/>
</dbReference>
<sequence length="184" mass="20562">MFSRAENVCTPRRAGLYISSVLFPPRRDLYMTAARRIHFRGPRQWIWMNPRLAFSPPIQRRRAAPRCHVWQRPAASTATGRLAAGPRRGRPCVVDGGAVASLASAAARRRPGPRARRRRTCLSMSPGAWARRRQLKWGSGAAYLLHKHVADSQHDACPRGPPRGPREANICSLVQANFVGQIRS</sequence>
<organism evidence="1 2">
    <name type="scientific">Prorocentrum cordatum</name>
    <dbReference type="NCBI Taxonomy" id="2364126"/>
    <lineage>
        <taxon>Eukaryota</taxon>
        <taxon>Sar</taxon>
        <taxon>Alveolata</taxon>
        <taxon>Dinophyceae</taxon>
        <taxon>Prorocentrales</taxon>
        <taxon>Prorocentraceae</taxon>
        <taxon>Prorocentrum</taxon>
    </lineage>
</organism>
<accession>A0ABN9S9C2</accession>
<comment type="caution">
    <text evidence="1">The sequence shown here is derived from an EMBL/GenBank/DDBJ whole genome shotgun (WGS) entry which is preliminary data.</text>
</comment>
<reference evidence="1" key="1">
    <citation type="submission" date="2023-10" db="EMBL/GenBank/DDBJ databases">
        <authorList>
            <person name="Chen Y."/>
            <person name="Shah S."/>
            <person name="Dougan E. K."/>
            <person name="Thang M."/>
            <person name="Chan C."/>
        </authorList>
    </citation>
    <scope>NUCLEOTIDE SEQUENCE [LARGE SCALE GENOMIC DNA]</scope>
</reference>
<protein>
    <submittedName>
        <fullName evidence="1">Uncharacterized protein</fullName>
    </submittedName>
</protein>